<accession>A0A9X1X6J9</accession>
<dbReference type="EMBL" id="JALJEJ010000013">
    <property type="protein sequence ID" value="MCJ8211838.1"/>
    <property type="molecule type" value="Genomic_DNA"/>
</dbReference>
<feature type="transmembrane region" description="Helical" evidence="1">
    <location>
        <begin position="240"/>
        <end position="258"/>
    </location>
</feature>
<keyword evidence="3" id="KW-1185">Reference proteome</keyword>
<evidence type="ECO:0000313" key="3">
    <source>
        <dbReference type="Proteomes" id="UP001139450"/>
    </source>
</evidence>
<dbReference type="RefSeq" id="WP_245132818.1">
    <property type="nucleotide sequence ID" value="NZ_JALJEJ010000013.1"/>
</dbReference>
<keyword evidence="1" id="KW-0812">Transmembrane</keyword>
<dbReference type="Proteomes" id="UP001139450">
    <property type="component" value="Unassembled WGS sequence"/>
</dbReference>
<proteinExistence type="predicted"/>
<reference evidence="2" key="1">
    <citation type="submission" date="2022-04" db="EMBL/GenBank/DDBJ databases">
        <title>Mucilaginibacter sp. RS28 isolated from freshwater.</title>
        <authorList>
            <person name="Ko S.-R."/>
        </authorList>
    </citation>
    <scope>NUCLEOTIDE SEQUENCE</scope>
    <source>
        <strain evidence="2">RS28</strain>
    </source>
</reference>
<keyword evidence="1" id="KW-1133">Transmembrane helix</keyword>
<keyword evidence="1" id="KW-0472">Membrane</keyword>
<gene>
    <name evidence="2" type="ORF">MUY27_19115</name>
</gene>
<dbReference type="AlphaFoldDB" id="A0A9X1X6J9"/>
<name>A0A9X1X6J9_9SPHI</name>
<protein>
    <submittedName>
        <fullName evidence="2">Uncharacterized protein</fullName>
    </submittedName>
</protein>
<sequence length="266" mass="30408">MIVTKPEYCQLIEVFRLGLKLTVIDVSEVKVIAEKILMAEEEPEYVLIELCIAKDANAMLSILSESACINSVSPIPMRVILGLIFKKFSEEKLSADEAADKIRSINQHESQLDLLTGAELIILDEIDFDFEFNDNELLGNDLLFLRYYDEFNLENYSNWTSINCSVEIKLSDVEQELIEDINKKSNSGKTVIAINERVVKIGLLIVVPLAFLLVTVIFFEQKKGVLLSKFITDVYDIAKWIVFITIVYVVLLPFYYLLKKLFALFN</sequence>
<comment type="caution">
    <text evidence="2">The sequence shown here is derived from an EMBL/GenBank/DDBJ whole genome shotgun (WGS) entry which is preliminary data.</text>
</comment>
<evidence type="ECO:0000256" key="1">
    <source>
        <dbReference type="SAM" id="Phobius"/>
    </source>
</evidence>
<feature type="transmembrane region" description="Helical" evidence="1">
    <location>
        <begin position="201"/>
        <end position="219"/>
    </location>
</feature>
<organism evidence="2 3">
    <name type="scientific">Mucilaginibacter straminoryzae</name>
    <dbReference type="NCBI Taxonomy" id="2932774"/>
    <lineage>
        <taxon>Bacteria</taxon>
        <taxon>Pseudomonadati</taxon>
        <taxon>Bacteroidota</taxon>
        <taxon>Sphingobacteriia</taxon>
        <taxon>Sphingobacteriales</taxon>
        <taxon>Sphingobacteriaceae</taxon>
        <taxon>Mucilaginibacter</taxon>
    </lineage>
</organism>
<evidence type="ECO:0000313" key="2">
    <source>
        <dbReference type="EMBL" id="MCJ8211838.1"/>
    </source>
</evidence>